<keyword evidence="9 11" id="KW-0739">Sodium transport</keyword>
<dbReference type="EMBL" id="JAODUP010000602">
    <property type="protein sequence ID" value="KAK2146530.1"/>
    <property type="molecule type" value="Genomic_DNA"/>
</dbReference>
<dbReference type="Proteomes" id="UP001208570">
    <property type="component" value="Unassembled WGS sequence"/>
</dbReference>
<dbReference type="Pfam" id="PF00858">
    <property type="entry name" value="ASC"/>
    <property type="match status" value="1"/>
</dbReference>
<evidence type="ECO:0000256" key="8">
    <source>
        <dbReference type="ARBA" id="ARBA00023136"/>
    </source>
</evidence>
<protein>
    <submittedName>
        <fullName evidence="13">Uncharacterized protein</fullName>
    </submittedName>
</protein>
<name>A0AAD9MV30_9ANNE</name>
<evidence type="ECO:0000256" key="3">
    <source>
        <dbReference type="ARBA" id="ARBA00022461"/>
    </source>
</evidence>
<evidence type="ECO:0000256" key="10">
    <source>
        <dbReference type="ARBA" id="ARBA00023303"/>
    </source>
</evidence>
<dbReference type="AlphaFoldDB" id="A0AAD9MV30"/>
<reference evidence="13" key="1">
    <citation type="journal article" date="2023" name="Mol. Biol. Evol.">
        <title>Third-Generation Sequencing Reveals the Adaptive Role of the Epigenome in Three Deep-Sea Polychaetes.</title>
        <authorList>
            <person name="Perez M."/>
            <person name="Aroh O."/>
            <person name="Sun Y."/>
            <person name="Lan Y."/>
            <person name="Juniper S.K."/>
            <person name="Young C.R."/>
            <person name="Angers B."/>
            <person name="Qian P.Y."/>
        </authorList>
    </citation>
    <scope>NUCLEOTIDE SEQUENCE</scope>
    <source>
        <strain evidence="13">P08H-3</strain>
    </source>
</reference>
<gene>
    <name evidence="13" type="ORF">LSH36_602g01021</name>
</gene>
<sequence>MAVQKQRDETPSECRKKLNGEMSRRSKYANVVIVISKFCRETSVHGLGQVAQNTVVIAKVVWLVAFFAAVIGNAYHVSSLVRLYLEYPMQEVTRSQYGPITFPDVTVCNLNPISTSNFQMVSRNRSSQLFQYLNRVDEMYKSNSLTHRERDQYLTLTAIQINIGKEESIAIGHQLHNLVLRCTFKGQPCNVSTEFKPVMNSFLYNCYTFDPGIASDHFLATGAENGLSLILYLEADNGTEINSQYDASLKSGNALGLKVMIHPRHSYPIPHIDGIDVMPGHSTSIAFKVTHTIKLSFPYGDCSHNKTVSEMKHYEYTTSLCADVCLQRRFIDTCGCKSVNRPKLDCENDKPYCGMLSKDEDFQTVIDKVKKEKACMKKVWIEFNNNQTIRKACGCRARCFEHLYTYTVSESLWPASKYQESFVERELLSRDDRWQLKAFTELEIIPSTDINGTHDHNDYRLVAENFARLNVFLRDHDSLLREQKPAYPITKLFSDIGGTLGLWVGLSLLTLIELLQLGVRLLVVMCDKGTEWI</sequence>
<keyword evidence="4 11" id="KW-0812">Transmembrane</keyword>
<evidence type="ECO:0000256" key="5">
    <source>
        <dbReference type="ARBA" id="ARBA00022989"/>
    </source>
</evidence>
<dbReference type="PRINTS" id="PR01078">
    <property type="entry name" value="AMINACHANNEL"/>
</dbReference>
<comment type="subcellular location">
    <subcellularLocation>
        <location evidence="1">Membrane</location>
        <topology evidence="1">Multi-pass membrane protein</topology>
    </subcellularLocation>
</comment>
<dbReference type="GO" id="GO:0005886">
    <property type="term" value="C:plasma membrane"/>
    <property type="evidence" value="ECO:0007669"/>
    <property type="project" value="TreeGrafter"/>
</dbReference>
<keyword evidence="8 12" id="KW-0472">Membrane</keyword>
<keyword evidence="2 11" id="KW-0813">Transport</keyword>
<evidence type="ECO:0000313" key="13">
    <source>
        <dbReference type="EMBL" id="KAK2146530.1"/>
    </source>
</evidence>
<accession>A0AAD9MV30</accession>
<dbReference type="GO" id="GO:0015280">
    <property type="term" value="F:ligand-gated sodium channel activity"/>
    <property type="evidence" value="ECO:0007669"/>
    <property type="project" value="TreeGrafter"/>
</dbReference>
<evidence type="ECO:0000256" key="1">
    <source>
        <dbReference type="ARBA" id="ARBA00004141"/>
    </source>
</evidence>
<evidence type="ECO:0000256" key="4">
    <source>
        <dbReference type="ARBA" id="ARBA00022692"/>
    </source>
</evidence>
<keyword evidence="7 11" id="KW-0406">Ion transport</keyword>
<comment type="caution">
    <text evidence="13">The sequence shown here is derived from an EMBL/GenBank/DDBJ whole genome shotgun (WGS) entry which is preliminary data.</text>
</comment>
<evidence type="ECO:0000313" key="14">
    <source>
        <dbReference type="Proteomes" id="UP001208570"/>
    </source>
</evidence>
<feature type="transmembrane region" description="Helical" evidence="12">
    <location>
        <begin position="500"/>
        <end position="523"/>
    </location>
</feature>
<evidence type="ECO:0000256" key="6">
    <source>
        <dbReference type="ARBA" id="ARBA00023053"/>
    </source>
</evidence>
<organism evidence="13 14">
    <name type="scientific">Paralvinella palmiformis</name>
    <dbReference type="NCBI Taxonomy" id="53620"/>
    <lineage>
        <taxon>Eukaryota</taxon>
        <taxon>Metazoa</taxon>
        <taxon>Spiralia</taxon>
        <taxon>Lophotrochozoa</taxon>
        <taxon>Annelida</taxon>
        <taxon>Polychaeta</taxon>
        <taxon>Sedentaria</taxon>
        <taxon>Canalipalpata</taxon>
        <taxon>Terebellida</taxon>
        <taxon>Terebelliformia</taxon>
        <taxon>Alvinellidae</taxon>
        <taxon>Paralvinella</taxon>
    </lineage>
</organism>
<comment type="similarity">
    <text evidence="11">Belongs to the amiloride-sensitive sodium channel (TC 1.A.6) family.</text>
</comment>
<dbReference type="InterPro" id="IPR001873">
    <property type="entry name" value="ENaC"/>
</dbReference>
<evidence type="ECO:0000256" key="12">
    <source>
        <dbReference type="SAM" id="Phobius"/>
    </source>
</evidence>
<keyword evidence="3 11" id="KW-0894">Sodium channel</keyword>
<evidence type="ECO:0000256" key="9">
    <source>
        <dbReference type="ARBA" id="ARBA00023201"/>
    </source>
</evidence>
<dbReference type="PANTHER" id="PTHR11690">
    <property type="entry name" value="AMILORIDE-SENSITIVE SODIUM CHANNEL-RELATED"/>
    <property type="match status" value="1"/>
</dbReference>
<dbReference type="Gene3D" id="1.10.287.770">
    <property type="entry name" value="YojJ-like"/>
    <property type="match status" value="1"/>
</dbReference>
<keyword evidence="10 11" id="KW-0407">Ion channel</keyword>
<dbReference type="PANTHER" id="PTHR11690:SF248">
    <property type="entry name" value="PICKPOCKET 17, ISOFORM A"/>
    <property type="match status" value="1"/>
</dbReference>
<evidence type="ECO:0000256" key="2">
    <source>
        <dbReference type="ARBA" id="ARBA00022448"/>
    </source>
</evidence>
<evidence type="ECO:0000256" key="11">
    <source>
        <dbReference type="RuleBase" id="RU000679"/>
    </source>
</evidence>
<dbReference type="Gene3D" id="2.60.470.10">
    <property type="entry name" value="Acid-sensing ion channels like domains"/>
    <property type="match status" value="1"/>
</dbReference>
<keyword evidence="5 12" id="KW-1133">Transmembrane helix</keyword>
<proteinExistence type="inferred from homology"/>
<keyword evidence="6" id="KW-0915">Sodium</keyword>
<keyword evidence="14" id="KW-1185">Reference proteome</keyword>
<evidence type="ECO:0000256" key="7">
    <source>
        <dbReference type="ARBA" id="ARBA00023065"/>
    </source>
</evidence>